<name>A0ACB9QSR7_9MYRT</name>
<accession>A0ACB9QSR7</accession>
<proteinExistence type="predicted"/>
<protein>
    <submittedName>
        <fullName evidence="1">Uncharacterized protein</fullName>
    </submittedName>
</protein>
<evidence type="ECO:0000313" key="2">
    <source>
        <dbReference type="Proteomes" id="UP001057402"/>
    </source>
</evidence>
<gene>
    <name evidence="1" type="ORF">MLD38_017506</name>
</gene>
<comment type="caution">
    <text evidence="1">The sequence shown here is derived from an EMBL/GenBank/DDBJ whole genome shotgun (WGS) entry which is preliminary data.</text>
</comment>
<sequence length="470" mass="51264">MAASATPHRLALVLRPPPPSSSSLSGDGVFLLSKQRRPPKFGEEEYDSFVDSDLWDLPNCDLSRGSSGSGRFAVNDVGKVDLSLLDVDSALIKALAEVDLEIDDLEGWRYRKSVQEPEFGPGLPITTVFVEGIVVSRIKSLPESCKWLSIRECLEWLLQVKPGADRIGILSVLGVIGDSMPRAKFHVPPTLGYQEYPPGVVNIPMVSKTAPPFSTTNLVVFAPDGSSHDTVEGGFVACGDALIVDPGCKSQHHEELGEIVATLPRKLVVFVTHHHGDHVAGLSVIQRCSPDAIILAHKNTIRRIQKDIGSLHYISLSGDEDVIIGGQPLRVIFAPGHTDGHMALLDISTNSLIVGDHCLGQGSAVLDLDSGGNVADYYNTTYNFMDLSPHAIIPMHGRVNLWPNNLLCGYLRNRRKREGDILKAIEAAMNVRVHVEHLAQLEKLPKGFSMEAFQESVLESVEKMGKFRTN</sequence>
<evidence type="ECO:0000313" key="1">
    <source>
        <dbReference type="EMBL" id="KAI4369011.1"/>
    </source>
</evidence>
<keyword evidence="2" id="KW-1185">Reference proteome</keyword>
<reference evidence="2" key="1">
    <citation type="journal article" date="2023" name="Front. Plant Sci.">
        <title>Chromosomal-level genome assembly of Melastoma candidum provides insights into trichome evolution.</title>
        <authorList>
            <person name="Zhong Y."/>
            <person name="Wu W."/>
            <person name="Sun C."/>
            <person name="Zou P."/>
            <person name="Liu Y."/>
            <person name="Dai S."/>
            <person name="Zhou R."/>
        </authorList>
    </citation>
    <scope>NUCLEOTIDE SEQUENCE [LARGE SCALE GENOMIC DNA]</scope>
</reference>
<dbReference type="EMBL" id="CM042884">
    <property type="protein sequence ID" value="KAI4369011.1"/>
    <property type="molecule type" value="Genomic_DNA"/>
</dbReference>
<organism evidence="1 2">
    <name type="scientific">Melastoma candidum</name>
    <dbReference type="NCBI Taxonomy" id="119954"/>
    <lineage>
        <taxon>Eukaryota</taxon>
        <taxon>Viridiplantae</taxon>
        <taxon>Streptophyta</taxon>
        <taxon>Embryophyta</taxon>
        <taxon>Tracheophyta</taxon>
        <taxon>Spermatophyta</taxon>
        <taxon>Magnoliopsida</taxon>
        <taxon>eudicotyledons</taxon>
        <taxon>Gunneridae</taxon>
        <taxon>Pentapetalae</taxon>
        <taxon>rosids</taxon>
        <taxon>malvids</taxon>
        <taxon>Myrtales</taxon>
        <taxon>Melastomataceae</taxon>
        <taxon>Melastomatoideae</taxon>
        <taxon>Melastomateae</taxon>
        <taxon>Melastoma</taxon>
    </lineage>
</organism>
<dbReference type="Proteomes" id="UP001057402">
    <property type="component" value="Chromosome 5"/>
</dbReference>